<proteinExistence type="predicted"/>
<dbReference type="EMBL" id="KV453936">
    <property type="protein sequence ID" value="ODV72114.1"/>
    <property type="molecule type" value="Genomic_DNA"/>
</dbReference>
<dbReference type="OMA" id="MWISKSR"/>
<name>A0A1E4RXW5_CYBJN</name>
<evidence type="ECO:0000313" key="2">
    <source>
        <dbReference type="Proteomes" id="UP000094389"/>
    </source>
</evidence>
<keyword evidence="2" id="KW-1185">Reference proteome</keyword>
<dbReference type="AlphaFoldDB" id="A0A1E4RXW5"/>
<dbReference type="Proteomes" id="UP000094389">
    <property type="component" value="Unassembled WGS sequence"/>
</dbReference>
<reference evidence="1 2" key="1">
    <citation type="journal article" date="2016" name="Proc. Natl. Acad. Sci. U.S.A.">
        <title>Comparative genomics of biotechnologically important yeasts.</title>
        <authorList>
            <person name="Riley R."/>
            <person name="Haridas S."/>
            <person name="Wolfe K.H."/>
            <person name="Lopes M.R."/>
            <person name="Hittinger C.T."/>
            <person name="Goeker M."/>
            <person name="Salamov A.A."/>
            <person name="Wisecaver J.H."/>
            <person name="Long T.M."/>
            <person name="Calvey C.H."/>
            <person name="Aerts A.L."/>
            <person name="Barry K.W."/>
            <person name="Choi C."/>
            <person name="Clum A."/>
            <person name="Coughlan A.Y."/>
            <person name="Deshpande S."/>
            <person name="Douglass A.P."/>
            <person name="Hanson S.J."/>
            <person name="Klenk H.-P."/>
            <person name="LaButti K.M."/>
            <person name="Lapidus A."/>
            <person name="Lindquist E.A."/>
            <person name="Lipzen A.M."/>
            <person name="Meier-Kolthoff J.P."/>
            <person name="Ohm R.A."/>
            <person name="Otillar R.P."/>
            <person name="Pangilinan J.L."/>
            <person name="Peng Y."/>
            <person name="Rokas A."/>
            <person name="Rosa C.A."/>
            <person name="Scheuner C."/>
            <person name="Sibirny A.A."/>
            <person name="Slot J.C."/>
            <person name="Stielow J.B."/>
            <person name="Sun H."/>
            <person name="Kurtzman C.P."/>
            <person name="Blackwell M."/>
            <person name="Grigoriev I.V."/>
            <person name="Jeffries T.W."/>
        </authorList>
    </citation>
    <scope>NUCLEOTIDE SEQUENCE [LARGE SCALE GENOMIC DNA]</scope>
    <source>
        <strain evidence="2">ATCC 18201 / CBS 1600 / BCRC 20928 / JCM 3617 / NBRC 0987 / NRRL Y-1542</strain>
    </source>
</reference>
<evidence type="ECO:0000313" key="1">
    <source>
        <dbReference type="EMBL" id="ODV72114.1"/>
    </source>
</evidence>
<dbReference type="GeneID" id="30989906"/>
<protein>
    <submittedName>
        <fullName evidence="1">Uncharacterized protein</fullName>
    </submittedName>
</protein>
<gene>
    <name evidence="1" type="ORF">CYBJADRAFT_168800</name>
</gene>
<dbReference type="OrthoDB" id="3980115at2759"/>
<organism evidence="1 2">
    <name type="scientific">Cyberlindnera jadinii (strain ATCC 18201 / CBS 1600 / BCRC 20928 / JCM 3617 / NBRC 0987 / NRRL Y-1542)</name>
    <name type="common">Torula yeast</name>
    <name type="synonym">Candida utilis</name>
    <dbReference type="NCBI Taxonomy" id="983966"/>
    <lineage>
        <taxon>Eukaryota</taxon>
        <taxon>Fungi</taxon>
        <taxon>Dikarya</taxon>
        <taxon>Ascomycota</taxon>
        <taxon>Saccharomycotina</taxon>
        <taxon>Saccharomycetes</taxon>
        <taxon>Phaffomycetales</taxon>
        <taxon>Phaffomycetaceae</taxon>
        <taxon>Cyberlindnera</taxon>
    </lineage>
</organism>
<sequence>MISQVKTSARGSLAFPWRRCLSTQFMPVRPNATGTRPLRTVVQATSIVLGTVGAYVGFQLYQGKKVFLPMWISKSRWASTERDVDLKYVKSVAKEQVLERLSLDPLIQKGFRLPLKTQFHDEGFEIWTEEKQSTVKGIQLKPHPLRVSFEHRPFTVQRDFEVLMENLGGEDSFEIPVVNSNKSKDVDIWFLGTVSIEGQNGQVADVVFKGIFDSEHFRQARILKAHLIRDVDGHKTRETLWG</sequence>
<dbReference type="RefSeq" id="XP_020069153.1">
    <property type="nucleotide sequence ID" value="XM_020215510.1"/>
</dbReference>
<accession>A0A1E4RXW5</accession>